<dbReference type="AlphaFoldDB" id="A0A0G0PRE1"/>
<proteinExistence type="predicted"/>
<evidence type="ECO:0008006" key="3">
    <source>
        <dbReference type="Google" id="ProtNLM"/>
    </source>
</evidence>
<protein>
    <recommendedName>
        <fullName evidence="3">Type 4 fimbrial biogenesis protein PilX N-terminal domain-containing protein</fullName>
    </recommendedName>
</protein>
<gene>
    <name evidence="1" type="ORF">UT61_C0003G0032</name>
</gene>
<reference evidence="1 2" key="1">
    <citation type="journal article" date="2015" name="Nature">
        <title>rRNA introns, odd ribosomes, and small enigmatic genomes across a large radiation of phyla.</title>
        <authorList>
            <person name="Brown C.T."/>
            <person name="Hug L.A."/>
            <person name="Thomas B.C."/>
            <person name="Sharon I."/>
            <person name="Castelle C.J."/>
            <person name="Singh A."/>
            <person name="Wilkins M.J."/>
            <person name="Williams K.H."/>
            <person name="Banfield J.F."/>
        </authorList>
    </citation>
    <scope>NUCLEOTIDE SEQUENCE [LARGE SCALE GENOMIC DNA]</scope>
</reference>
<sequence length="294" mass="30930">MRSLPNQSGQALLVVLLTMAVILTVVLSVASRSVTDVAITSYEEEALRAFSAAEAGIESALLNPVPADPPPIPADPSDPTAATYDVLIADLAENDGKFTYPGTLASGEVATFWLVEHDDAGKLTCAGDTCFRGSEINICVGSGSPNPAIEVLVFYDSNTKQAVNSNKYANVQVYRRAFGPLGGTSSSFGSTSQCNFIDSSARRAQINVNNICSGCVGNPGEGRLLMAKVRMYYSTKPIGIWTTGAGGLPPQGIQISSTGVAGDSTRKVNVFQSYPENPTLFDSAVFSMKDLIKP</sequence>
<accession>A0A0G0PRE1</accession>
<organism evidence="1 2">
    <name type="scientific">Candidatus Woesebacteria bacterium GW2011_GWA1_39_8</name>
    <dbReference type="NCBI Taxonomy" id="1618552"/>
    <lineage>
        <taxon>Bacteria</taxon>
        <taxon>Candidatus Woeseibacteriota</taxon>
    </lineage>
</organism>
<evidence type="ECO:0000313" key="2">
    <source>
        <dbReference type="Proteomes" id="UP000034793"/>
    </source>
</evidence>
<name>A0A0G0PRE1_9BACT</name>
<dbReference type="EMBL" id="LBXL01000003">
    <property type="protein sequence ID" value="KKR30704.1"/>
    <property type="molecule type" value="Genomic_DNA"/>
</dbReference>
<dbReference type="Proteomes" id="UP000034793">
    <property type="component" value="Unassembled WGS sequence"/>
</dbReference>
<evidence type="ECO:0000313" key="1">
    <source>
        <dbReference type="EMBL" id="KKR30704.1"/>
    </source>
</evidence>
<comment type="caution">
    <text evidence="1">The sequence shown here is derived from an EMBL/GenBank/DDBJ whole genome shotgun (WGS) entry which is preliminary data.</text>
</comment>